<proteinExistence type="predicted"/>
<dbReference type="STRING" id="356305.SAMN05421841_0132"/>
<dbReference type="PANTHER" id="PTHR36115:SF4">
    <property type="entry name" value="MEMBRANE PROTEIN"/>
    <property type="match status" value="1"/>
</dbReference>
<keyword evidence="3 6" id="KW-0812">Transmembrane</keyword>
<evidence type="ECO:0000256" key="6">
    <source>
        <dbReference type="SAM" id="Phobius"/>
    </source>
</evidence>
<dbReference type="GO" id="GO:0005886">
    <property type="term" value="C:plasma membrane"/>
    <property type="evidence" value="ECO:0007669"/>
    <property type="project" value="UniProtKB-SubCell"/>
</dbReference>
<organism evidence="8 9">
    <name type="scientific">Chryseobacterium wanjuense</name>
    <dbReference type="NCBI Taxonomy" id="356305"/>
    <lineage>
        <taxon>Bacteria</taxon>
        <taxon>Pseudomonadati</taxon>
        <taxon>Bacteroidota</taxon>
        <taxon>Flavobacteriia</taxon>
        <taxon>Flavobacteriales</taxon>
        <taxon>Weeksellaceae</taxon>
        <taxon>Chryseobacterium group</taxon>
        <taxon>Chryseobacterium</taxon>
    </lineage>
</organism>
<name>A0A1I0MQW0_9FLAO</name>
<evidence type="ECO:0000256" key="4">
    <source>
        <dbReference type="ARBA" id="ARBA00022989"/>
    </source>
</evidence>
<dbReference type="AlphaFoldDB" id="A0A1I0MQW0"/>
<feature type="transmembrane region" description="Helical" evidence="6">
    <location>
        <begin position="27"/>
        <end position="48"/>
    </location>
</feature>
<feature type="transmembrane region" description="Helical" evidence="6">
    <location>
        <begin position="68"/>
        <end position="85"/>
    </location>
</feature>
<keyword evidence="2" id="KW-1003">Cell membrane</keyword>
<dbReference type="InterPro" id="IPR010432">
    <property type="entry name" value="RDD"/>
</dbReference>
<sequence length="170" mass="19538">MKKILKVVENNRSNSWVRFGNFIIDRVVVYLFFLAFGFFASLTYEILGTEFFINIALELSSVNKFMDILITTTVYFLYVFLMEYFTKGRTIGKYITGSKVISTDGTQPTLQDYFIRNISRFVPFDALSFLGGGNGWHDSWSDTRVIHIKNYKAELQAKSEIESIGAKEIA</sequence>
<accession>A0A1I0MQW0</accession>
<protein>
    <submittedName>
        <fullName evidence="8">Uncharacterized membrane protein YckC, RDD family</fullName>
    </submittedName>
</protein>
<dbReference type="RefSeq" id="WP_089790113.1">
    <property type="nucleotide sequence ID" value="NZ_FOIU01000001.1"/>
</dbReference>
<reference evidence="9" key="1">
    <citation type="submission" date="2016-10" db="EMBL/GenBank/DDBJ databases">
        <authorList>
            <person name="Varghese N."/>
            <person name="Submissions S."/>
        </authorList>
    </citation>
    <scope>NUCLEOTIDE SEQUENCE [LARGE SCALE GENOMIC DNA]</scope>
    <source>
        <strain evidence="9">DSM 17724</strain>
    </source>
</reference>
<feature type="domain" description="RDD" evidence="7">
    <location>
        <begin position="15"/>
        <end position="130"/>
    </location>
</feature>
<dbReference type="Pfam" id="PF06271">
    <property type="entry name" value="RDD"/>
    <property type="match status" value="1"/>
</dbReference>
<dbReference type="EMBL" id="FOIU01000001">
    <property type="protein sequence ID" value="SEV90685.1"/>
    <property type="molecule type" value="Genomic_DNA"/>
</dbReference>
<evidence type="ECO:0000313" key="9">
    <source>
        <dbReference type="Proteomes" id="UP000199469"/>
    </source>
</evidence>
<evidence type="ECO:0000259" key="7">
    <source>
        <dbReference type="Pfam" id="PF06271"/>
    </source>
</evidence>
<evidence type="ECO:0000256" key="1">
    <source>
        <dbReference type="ARBA" id="ARBA00004651"/>
    </source>
</evidence>
<evidence type="ECO:0000313" key="8">
    <source>
        <dbReference type="EMBL" id="SEV90685.1"/>
    </source>
</evidence>
<evidence type="ECO:0000256" key="3">
    <source>
        <dbReference type="ARBA" id="ARBA00022692"/>
    </source>
</evidence>
<dbReference type="Proteomes" id="UP000199469">
    <property type="component" value="Unassembled WGS sequence"/>
</dbReference>
<dbReference type="OrthoDB" id="762068at2"/>
<dbReference type="InterPro" id="IPR051791">
    <property type="entry name" value="Pra-immunoreactive"/>
</dbReference>
<evidence type="ECO:0000256" key="2">
    <source>
        <dbReference type="ARBA" id="ARBA00022475"/>
    </source>
</evidence>
<keyword evidence="4 6" id="KW-1133">Transmembrane helix</keyword>
<gene>
    <name evidence="8" type="ORF">SAMN05421841_0132</name>
</gene>
<dbReference type="PANTHER" id="PTHR36115">
    <property type="entry name" value="PROLINE-RICH ANTIGEN HOMOLOG-RELATED"/>
    <property type="match status" value="1"/>
</dbReference>
<keyword evidence="9" id="KW-1185">Reference proteome</keyword>
<keyword evidence="5 6" id="KW-0472">Membrane</keyword>
<evidence type="ECO:0000256" key="5">
    <source>
        <dbReference type="ARBA" id="ARBA00023136"/>
    </source>
</evidence>
<comment type="subcellular location">
    <subcellularLocation>
        <location evidence="1">Cell membrane</location>
        <topology evidence="1">Multi-pass membrane protein</topology>
    </subcellularLocation>
</comment>